<name>A0A8H7R715_9FUNG</name>
<dbReference type="PANTHER" id="PTHR11941:SF158">
    <property type="entry name" value="ENOYL-COA HYDRATASE (AFU_ORTHOLOGUE AFUA_2G10650)"/>
    <property type="match status" value="1"/>
</dbReference>
<dbReference type="GO" id="GO:0006635">
    <property type="term" value="P:fatty acid beta-oxidation"/>
    <property type="evidence" value="ECO:0007669"/>
    <property type="project" value="TreeGrafter"/>
</dbReference>
<evidence type="ECO:0008006" key="3">
    <source>
        <dbReference type="Google" id="ProtNLM"/>
    </source>
</evidence>
<dbReference type="Pfam" id="PF00378">
    <property type="entry name" value="ECH_1"/>
    <property type="match status" value="1"/>
</dbReference>
<dbReference type="EMBL" id="JAEPRD010000037">
    <property type="protein sequence ID" value="KAG2205368.1"/>
    <property type="molecule type" value="Genomic_DNA"/>
</dbReference>
<comment type="caution">
    <text evidence="1">The sequence shown here is derived from an EMBL/GenBank/DDBJ whole genome shotgun (WGS) entry which is preliminary data.</text>
</comment>
<organism evidence="1 2">
    <name type="scientific">Mucor saturninus</name>
    <dbReference type="NCBI Taxonomy" id="64648"/>
    <lineage>
        <taxon>Eukaryota</taxon>
        <taxon>Fungi</taxon>
        <taxon>Fungi incertae sedis</taxon>
        <taxon>Mucoromycota</taxon>
        <taxon>Mucoromycotina</taxon>
        <taxon>Mucoromycetes</taxon>
        <taxon>Mucorales</taxon>
        <taxon>Mucorineae</taxon>
        <taxon>Mucoraceae</taxon>
        <taxon>Mucor</taxon>
    </lineage>
</organism>
<dbReference type="PANTHER" id="PTHR11941">
    <property type="entry name" value="ENOYL-COA HYDRATASE-RELATED"/>
    <property type="match status" value="1"/>
</dbReference>
<dbReference type="GO" id="GO:0005739">
    <property type="term" value="C:mitochondrion"/>
    <property type="evidence" value="ECO:0007669"/>
    <property type="project" value="TreeGrafter"/>
</dbReference>
<evidence type="ECO:0000313" key="2">
    <source>
        <dbReference type="Proteomes" id="UP000603453"/>
    </source>
</evidence>
<dbReference type="OrthoDB" id="2018133at2759"/>
<gene>
    <name evidence="1" type="ORF">INT47_007153</name>
</gene>
<reference evidence="1" key="1">
    <citation type="submission" date="2020-12" db="EMBL/GenBank/DDBJ databases">
        <title>Metabolic potential, ecology and presence of endohyphal bacteria is reflected in genomic diversity of Mucoromycotina.</title>
        <authorList>
            <person name="Muszewska A."/>
            <person name="Okrasinska A."/>
            <person name="Steczkiewicz K."/>
            <person name="Drgas O."/>
            <person name="Orlowska M."/>
            <person name="Perlinska-Lenart U."/>
            <person name="Aleksandrzak-Piekarczyk T."/>
            <person name="Szatraj K."/>
            <person name="Zielenkiewicz U."/>
            <person name="Pilsyk S."/>
            <person name="Malc E."/>
            <person name="Mieczkowski P."/>
            <person name="Kruszewska J.S."/>
            <person name="Biernat P."/>
            <person name="Pawlowska J."/>
        </authorList>
    </citation>
    <scope>NUCLEOTIDE SEQUENCE</scope>
    <source>
        <strain evidence="1">WA0000017839</strain>
    </source>
</reference>
<dbReference type="InterPro" id="IPR029045">
    <property type="entry name" value="ClpP/crotonase-like_dom_sf"/>
</dbReference>
<dbReference type="SUPFAM" id="SSF52096">
    <property type="entry name" value="ClpP/crotonase"/>
    <property type="match status" value="1"/>
</dbReference>
<dbReference type="InterPro" id="IPR001753">
    <property type="entry name" value="Enoyl-CoA_hydra/iso"/>
</dbReference>
<proteinExistence type="predicted"/>
<sequence>MSLTIQFPKTEYVLLTMPEPNILLVTINRPKQYNALSSSANWELHHVFNWAEQQDQVWCIVLTGTGDKSFCAGMDLVSVADDKKENDATVSLATMPPTGFAGMANRRTSRKPVIAAVNGYALGGGMEILVACNIVVATEKSKFGFPEVKRGVVIAAGGLARLARSVSYQIASELVLTGRIFTTQEAKVYGLVNEVIPNDANVVDAAMVYAKQITANSPDAVSLTKQGLLLALELGSVTDATENWLESSEATAWRSGYNLAEGVLAFKEKRQAVWKSPSKL</sequence>
<dbReference type="Gene3D" id="3.90.226.10">
    <property type="entry name" value="2-enoyl-CoA Hydratase, Chain A, domain 1"/>
    <property type="match status" value="1"/>
</dbReference>
<keyword evidence="2" id="KW-1185">Reference proteome</keyword>
<dbReference type="CDD" id="cd06558">
    <property type="entry name" value="crotonase-like"/>
    <property type="match status" value="1"/>
</dbReference>
<dbReference type="Proteomes" id="UP000603453">
    <property type="component" value="Unassembled WGS sequence"/>
</dbReference>
<protein>
    <recommendedName>
        <fullName evidence="3">Enoyl-CoA hydratase</fullName>
    </recommendedName>
</protein>
<dbReference type="AlphaFoldDB" id="A0A8H7R715"/>
<evidence type="ECO:0000313" key="1">
    <source>
        <dbReference type="EMBL" id="KAG2205368.1"/>
    </source>
</evidence>
<accession>A0A8H7R715</accession>